<name>A0A377I6Q5_AVIPA</name>
<organism evidence="1 2">
    <name type="scientific">Avibacterium paragallinarum</name>
    <name type="common">Haemophilus gallinarum</name>
    <dbReference type="NCBI Taxonomy" id="728"/>
    <lineage>
        <taxon>Bacteria</taxon>
        <taxon>Pseudomonadati</taxon>
        <taxon>Pseudomonadota</taxon>
        <taxon>Gammaproteobacteria</taxon>
        <taxon>Pasteurellales</taxon>
        <taxon>Pasteurellaceae</taxon>
        <taxon>Avibacterium</taxon>
    </lineage>
</organism>
<sequence>MYLYQKKSDKITPHFGLVSLITFLEENTA</sequence>
<proteinExistence type="predicted"/>
<accession>A0A377I6Q5</accession>
<dbReference type="Proteomes" id="UP000254465">
    <property type="component" value="Unassembled WGS sequence"/>
</dbReference>
<gene>
    <name evidence="1" type="ORF">NCTC11296_00638</name>
</gene>
<dbReference type="AlphaFoldDB" id="A0A377I6Q5"/>
<evidence type="ECO:0000313" key="2">
    <source>
        <dbReference type="Proteomes" id="UP000254465"/>
    </source>
</evidence>
<evidence type="ECO:0000313" key="1">
    <source>
        <dbReference type="EMBL" id="STO70730.1"/>
    </source>
</evidence>
<reference evidence="1 2" key="1">
    <citation type="submission" date="2018-06" db="EMBL/GenBank/DDBJ databases">
        <authorList>
            <consortium name="Pathogen Informatics"/>
            <person name="Doyle S."/>
        </authorList>
    </citation>
    <scope>NUCLEOTIDE SEQUENCE [LARGE SCALE GENOMIC DNA]</scope>
    <source>
        <strain evidence="1 2">NCTC11296</strain>
    </source>
</reference>
<protein>
    <submittedName>
        <fullName evidence="1">Uncharacterized protein</fullName>
    </submittedName>
</protein>
<dbReference type="EMBL" id="UGHK01000001">
    <property type="protein sequence ID" value="STO70730.1"/>
    <property type="molecule type" value="Genomic_DNA"/>
</dbReference>